<organism evidence="1 2">
    <name type="scientific">Flavobacterium limi</name>
    <dbReference type="NCBI Taxonomy" id="2045105"/>
    <lineage>
        <taxon>Bacteria</taxon>
        <taxon>Pseudomonadati</taxon>
        <taxon>Bacteroidota</taxon>
        <taxon>Flavobacteriia</taxon>
        <taxon>Flavobacteriales</taxon>
        <taxon>Flavobacteriaceae</taxon>
        <taxon>Flavobacterium</taxon>
    </lineage>
</organism>
<protein>
    <submittedName>
        <fullName evidence="1">Uncharacterized protein</fullName>
    </submittedName>
</protein>
<name>A0ABQ1UDE5_9FLAO</name>
<reference evidence="2" key="1">
    <citation type="journal article" date="2019" name="Int. J. Syst. Evol. Microbiol.">
        <title>The Global Catalogue of Microorganisms (GCM) 10K type strain sequencing project: providing services to taxonomists for standard genome sequencing and annotation.</title>
        <authorList>
            <consortium name="The Broad Institute Genomics Platform"/>
            <consortium name="The Broad Institute Genome Sequencing Center for Infectious Disease"/>
            <person name="Wu L."/>
            <person name="Ma J."/>
        </authorList>
    </citation>
    <scope>NUCLEOTIDE SEQUENCE [LARGE SCALE GENOMIC DNA]</scope>
    <source>
        <strain evidence="2">CGMCC 1.16060</strain>
    </source>
</reference>
<comment type="caution">
    <text evidence="1">The sequence shown here is derived from an EMBL/GenBank/DDBJ whole genome shotgun (WGS) entry which is preliminary data.</text>
</comment>
<keyword evidence="2" id="KW-1185">Reference proteome</keyword>
<gene>
    <name evidence="1" type="ORF">GCM10011518_27280</name>
</gene>
<dbReference type="Proteomes" id="UP000655016">
    <property type="component" value="Unassembled WGS sequence"/>
</dbReference>
<accession>A0ABQ1UDE5</accession>
<evidence type="ECO:0000313" key="1">
    <source>
        <dbReference type="EMBL" id="GGF16409.1"/>
    </source>
</evidence>
<proteinExistence type="predicted"/>
<dbReference type="EMBL" id="BMKP01000006">
    <property type="protein sequence ID" value="GGF16409.1"/>
    <property type="molecule type" value="Genomic_DNA"/>
</dbReference>
<evidence type="ECO:0000313" key="2">
    <source>
        <dbReference type="Proteomes" id="UP000655016"/>
    </source>
</evidence>
<sequence>MQNLKDYEKNNASWFHNSRYHNINLRTCTIYRSFRFFIRMDSKFYTDDVRIDVYRNFKI</sequence>